<dbReference type="InterPro" id="IPR005135">
    <property type="entry name" value="Endo/exonuclease/phosphatase"/>
</dbReference>
<dbReference type="RefSeq" id="WP_211547306.1">
    <property type="nucleotide sequence ID" value="NZ_JAGTUF010000004.1"/>
</dbReference>
<keyword evidence="2" id="KW-0540">Nuclease</keyword>
<keyword evidence="3" id="KW-1185">Reference proteome</keyword>
<evidence type="ECO:0000313" key="2">
    <source>
        <dbReference type="EMBL" id="MBR9971495.1"/>
    </source>
</evidence>
<reference evidence="2 3" key="1">
    <citation type="submission" date="2021-04" db="EMBL/GenBank/DDBJ databases">
        <title>Magnetospirillum sulfuroxidans sp. nov., a facultative chemolithoautotrophic sulfur-oxidizing alphaproteobacterium isolated from freshwater sediment and proposals for Paramagetospirillum gen. nov., and Magnetospirillaceae fam. nov.</title>
        <authorList>
            <person name="Koziaeva V."/>
            <person name="Geelhoed J.S."/>
            <person name="Sorokin D.Y."/>
            <person name="Grouzdev D.S."/>
        </authorList>
    </citation>
    <scope>NUCLEOTIDE SEQUENCE [LARGE SCALE GENOMIC DNA]</scope>
    <source>
        <strain evidence="2 3">J10</strain>
    </source>
</reference>
<dbReference type="SUPFAM" id="SSF56219">
    <property type="entry name" value="DNase I-like"/>
    <property type="match status" value="1"/>
</dbReference>
<proteinExistence type="predicted"/>
<evidence type="ECO:0000313" key="3">
    <source>
        <dbReference type="Proteomes" id="UP000680714"/>
    </source>
</evidence>
<accession>A0ABS5IAP5</accession>
<dbReference type="EMBL" id="JAGTUF010000004">
    <property type="protein sequence ID" value="MBR9971495.1"/>
    <property type="molecule type" value="Genomic_DNA"/>
</dbReference>
<evidence type="ECO:0000259" key="1">
    <source>
        <dbReference type="Pfam" id="PF03372"/>
    </source>
</evidence>
<keyword evidence="2" id="KW-0378">Hydrolase</keyword>
<comment type="caution">
    <text evidence="2">The sequence shown here is derived from an EMBL/GenBank/DDBJ whole genome shotgun (WGS) entry which is preliminary data.</text>
</comment>
<dbReference type="Gene3D" id="3.60.10.10">
    <property type="entry name" value="Endonuclease/exonuclease/phosphatase"/>
    <property type="match status" value="1"/>
</dbReference>
<gene>
    <name evidence="2" type="ORF">KEC16_07200</name>
</gene>
<protein>
    <submittedName>
        <fullName evidence="2">Endonuclease/exonuclease/phosphatase family protein</fullName>
    </submittedName>
</protein>
<dbReference type="Pfam" id="PF03372">
    <property type="entry name" value="Exo_endo_phos"/>
    <property type="match status" value="1"/>
</dbReference>
<sequence length="242" mass="26155">MRVVTLNTWKGDGAYAARLTAMTEGLARLQADVVLLQEVFDAPSLGLHTGARLAEHLGLHAVHLPLRDKKRTVEGLHAESRSGLSVLSRHPIRDSLSIPLPSHAQDGERAALVTEITTPSGPLTVTNLHLTHLEEPDLRQRQLAAAQLVAKRAGTALIGGDFNAAIESFALEKSGWRDCRTEMGQAARSTLVGHPDGPCLDHLLWSGHGRTPKSWRIDLDRVTADGHPMVSDHCAVVVEMGD</sequence>
<keyword evidence="2" id="KW-0255">Endonuclease</keyword>
<dbReference type="Proteomes" id="UP000680714">
    <property type="component" value="Unassembled WGS sequence"/>
</dbReference>
<dbReference type="PANTHER" id="PTHR14859">
    <property type="entry name" value="CALCOFLUOR WHITE HYPERSENSITIVE PROTEIN PRECURSOR"/>
    <property type="match status" value="1"/>
</dbReference>
<name>A0ABS5IAP5_9PROT</name>
<organism evidence="2 3">
    <name type="scientific">Magnetospirillum sulfuroxidans</name>
    <dbReference type="NCBI Taxonomy" id="611300"/>
    <lineage>
        <taxon>Bacteria</taxon>
        <taxon>Pseudomonadati</taxon>
        <taxon>Pseudomonadota</taxon>
        <taxon>Alphaproteobacteria</taxon>
        <taxon>Rhodospirillales</taxon>
        <taxon>Rhodospirillaceae</taxon>
        <taxon>Magnetospirillum</taxon>
    </lineage>
</organism>
<dbReference type="InterPro" id="IPR036691">
    <property type="entry name" value="Endo/exonu/phosph_ase_sf"/>
</dbReference>
<dbReference type="InterPro" id="IPR051916">
    <property type="entry name" value="GPI-anchor_lipid_remodeler"/>
</dbReference>
<dbReference type="GO" id="GO:0004519">
    <property type="term" value="F:endonuclease activity"/>
    <property type="evidence" value="ECO:0007669"/>
    <property type="project" value="UniProtKB-KW"/>
</dbReference>
<dbReference type="PANTHER" id="PTHR14859:SF15">
    <property type="entry name" value="ENDONUCLEASE_EXONUCLEASE_PHOSPHATASE DOMAIN-CONTAINING PROTEIN"/>
    <property type="match status" value="1"/>
</dbReference>
<feature type="domain" description="Endonuclease/exonuclease/phosphatase" evidence="1">
    <location>
        <begin position="4"/>
        <end position="233"/>
    </location>
</feature>